<reference evidence="2 3" key="1">
    <citation type="journal article" date="2015" name="Nature">
        <title>rRNA introns, odd ribosomes, and small enigmatic genomes across a large radiation of phyla.</title>
        <authorList>
            <person name="Brown C.T."/>
            <person name="Hug L.A."/>
            <person name="Thomas B.C."/>
            <person name="Sharon I."/>
            <person name="Castelle C.J."/>
            <person name="Singh A."/>
            <person name="Wilkins M.J."/>
            <person name="Williams K.H."/>
            <person name="Banfield J.F."/>
        </authorList>
    </citation>
    <scope>NUCLEOTIDE SEQUENCE [LARGE SCALE GENOMIC DNA]</scope>
</reference>
<dbReference type="GO" id="GO:0008233">
    <property type="term" value="F:peptidase activity"/>
    <property type="evidence" value="ECO:0007669"/>
    <property type="project" value="InterPro"/>
</dbReference>
<keyword evidence="1" id="KW-0812">Transmembrane</keyword>
<keyword evidence="1" id="KW-0472">Membrane</keyword>
<keyword evidence="1" id="KW-1133">Transmembrane helix</keyword>
<proteinExistence type="predicted"/>
<feature type="transmembrane region" description="Helical" evidence="1">
    <location>
        <begin position="6"/>
        <end position="26"/>
    </location>
</feature>
<feature type="transmembrane region" description="Helical" evidence="1">
    <location>
        <begin position="38"/>
        <end position="57"/>
    </location>
</feature>
<dbReference type="Pfam" id="PF13367">
    <property type="entry name" value="PrsW-protease"/>
    <property type="match status" value="1"/>
</dbReference>
<evidence type="ECO:0000256" key="1">
    <source>
        <dbReference type="SAM" id="Phobius"/>
    </source>
</evidence>
<evidence type="ECO:0008006" key="4">
    <source>
        <dbReference type="Google" id="ProtNLM"/>
    </source>
</evidence>
<feature type="transmembrane region" description="Helical" evidence="1">
    <location>
        <begin position="209"/>
        <end position="230"/>
    </location>
</feature>
<feature type="transmembrane region" description="Helical" evidence="1">
    <location>
        <begin position="113"/>
        <end position="132"/>
    </location>
</feature>
<feature type="transmembrane region" description="Helical" evidence="1">
    <location>
        <begin position="69"/>
        <end position="88"/>
    </location>
</feature>
<protein>
    <recommendedName>
        <fullName evidence="4">Protease PrsW</fullName>
    </recommendedName>
</protein>
<evidence type="ECO:0000313" key="2">
    <source>
        <dbReference type="EMBL" id="KKT63832.1"/>
    </source>
</evidence>
<dbReference type="PANTHER" id="PTHR36844">
    <property type="entry name" value="PROTEASE PRSW"/>
    <property type="match status" value="1"/>
</dbReference>
<name>A0A0G1L5B9_9BACT</name>
<dbReference type="Proteomes" id="UP000033945">
    <property type="component" value="Unassembled WGS sequence"/>
</dbReference>
<organism evidence="2 3">
    <name type="scientific">Candidatus Giovannonibacteria bacterium GW2011_GWA2_44_26</name>
    <dbReference type="NCBI Taxonomy" id="1618648"/>
    <lineage>
        <taxon>Bacteria</taxon>
        <taxon>Candidatus Giovannoniibacteriota</taxon>
    </lineage>
</organism>
<evidence type="ECO:0000313" key="3">
    <source>
        <dbReference type="Proteomes" id="UP000033945"/>
    </source>
</evidence>
<comment type="caution">
    <text evidence="2">The sequence shown here is derived from an EMBL/GenBank/DDBJ whole genome shotgun (WGS) entry which is preliminary data.</text>
</comment>
<dbReference type="InterPro" id="IPR026898">
    <property type="entry name" value="PrsW"/>
</dbReference>
<gene>
    <name evidence="2" type="ORF">UW55_C0001G0125</name>
</gene>
<dbReference type="EMBL" id="LCIT01000001">
    <property type="protein sequence ID" value="KKT63832.1"/>
    <property type="molecule type" value="Genomic_DNA"/>
</dbReference>
<sequence>MDFLAYIFLAGALAFLPSLFWLWFWLKEDDHPEPRREILLVFLAGMLGVVVAIILENSFSSANNVFQKFFGYGAFWFSILNIFGFAFLEEITKTAAAFFTAIRSKYFDEPVDAMIYMVAAALGFAALENILFLGESLKVGVTQSVMVSAFRFINALLIHVSATAIIGSAFAFSFFHKERRLRELFIGLFFATLLHGFYNFFIIKSVGGVLNQIWITSFVILGAAIALVLFERAKRAKI</sequence>
<dbReference type="PANTHER" id="PTHR36844:SF1">
    <property type="entry name" value="PROTEASE PRSW"/>
    <property type="match status" value="1"/>
</dbReference>
<feature type="transmembrane region" description="Helical" evidence="1">
    <location>
        <begin position="152"/>
        <end position="172"/>
    </location>
</feature>
<feature type="transmembrane region" description="Helical" evidence="1">
    <location>
        <begin position="184"/>
        <end position="203"/>
    </location>
</feature>
<dbReference type="AlphaFoldDB" id="A0A0G1L5B9"/>
<accession>A0A0G1L5B9</accession>